<name>A0A0D6Z773_9BACI</name>
<evidence type="ECO:0000313" key="2">
    <source>
        <dbReference type="Proteomes" id="UP000032512"/>
    </source>
</evidence>
<protein>
    <submittedName>
        <fullName evidence="1">Uncharacterized protein</fullName>
    </submittedName>
</protein>
<sequence>MRLLGACFSIMWKFIQKIGVIAAAFFQYLVTKVTYQSYLLPVFLVLKIQFTYLANQLPNFSNSPNQCTNF</sequence>
<proteinExistence type="predicted"/>
<dbReference type="EMBL" id="JXIQ01000159">
    <property type="protein sequence ID" value="KIY20871.1"/>
    <property type="molecule type" value="Genomic_DNA"/>
</dbReference>
<evidence type="ECO:0000313" key="1">
    <source>
        <dbReference type="EMBL" id="KIY20871.1"/>
    </source>
</evidence>
<reference evidence="1 2" key="1">
    <citation type="submission" date="2015-01" db="EMBL/GenBank/DDBJ databases">
        <title>Draft genome sequences of the supercritical CO2 tolerant bacteria Bacillus subterraneus MITOT1 and Bacillus cereus MIT0214.</title>
        <authorList>
            <person name="Peet K.C."/>
            <person name="Thompson J.R."/>
        </authorList>
    </citation>
    <scope>NUCLEOTIDE SEQUENCE [LARGE SCALE GENOMIC DNA]</scope>
    <source>
        <strain evidence="1 2">MITOT1</strain>
    </source>
</reference>
<dbReference type="Proteomes" id="UP000032512">
    <property type="component" value="Unassembled WGS sequence"/>
</dbReference>
<dbReference type="AlphaFoldDB" id="A0A0D6Z773"/>
<accession>A0A0D6Z773</accession>
<dbReference type="PATRIC" id="fig|285983.3.peg.2670"/>
<keyword evidence="2" id="KW-1185">Reference proteome</keyword>
<organism evidence="1 2">
    <name type="scientific">Mesobacillus subterraneus</name>
    <dbReference type="NCBI Taxonomy" id="285983"/>
    <lineage>
        <taxon>Bacteria</taxon>
        <taxon>Bacillati</taxon>
        <taxon>Bacillota</taxon>
        <taxon>Bacilli</taxon>
        <taxon>Bacillales</taxon>
        <taxon>Bacillaceae</taxon>
        <taxon>Mesobacillus</taxon>
    </lineage>
</organism>
<comment type="caution">
    <text evidence="1">The sequence shown here is derived from an EMBL/GenBank/DDBJ whole genome shotgun (WGS) entry which is preliminary data.</text>
</comment>
<gene>
    <name evidence="1" type="ORF">UB32_16825</name>
</gene>